<dbReference type="InterPro" id="IPR012934">
    <property type="entry name" value="Znf_AD"/>
</dbReference>
<dbReference type="InterPro" id="IPR056273">
    <property type="entry name" value="CDK5RAP2_MYOME_CC"/>
</dbReference>
<feature type="region of interest" description="Disordered" evidence="3">
    <location>
        <begin position="1766"/>
        <end position="1806"/>
    </location>
</feature>
<dbReference type="Pfam" id="PF07776">
    <property type="entry name" value="zf-AD"/>
    <property type="match status" value="1"/>
</dbReference>
<evidence type="ECO:0000256" key="3">
    <source>
        <dbReference type="SAM" id="MobiDB-lite"/>
    </source>
</evidence>
<dbReference type="GO" id="GO:0090063">
    <property type="term" value="P:positive regulation of microtubule nucleation"/>
    <property type="evidence" value="ECO:0007669"/>
    <property type="project" value="TreeGrafter"/>
</dbReference>
<organism evidence="6 7">
    <name type="scientific">Microcaecilia unicolor</name>
    <dbReference type="NCBI Taxonomy" id="1415580"/>
    <lineage>
        <taxon>Eukaryota</taxon>
        <taxon>Metazoa</taxon>
        <taxon>Chordata</taxon>
        <taxon>Craniata</taxon>
        <taxon>Vertebrata</taxon>
        <taxon>Euteleostomi</taxon>
        <taxon>Amphibia</taxon>
        <taxon>Gymnophiona</taxon>
        <taxon>Siphonopidae</taxon>
        <taxon>Microcaecilia</taxon>
    </lineage>
</organism>
<feature type="compositionally biased region" description="Basic and acidic residues" evidence="3">
    <location>
        <begin position="1117"/>
        <end position="1136"/>
    </location>
</feature>
<evidence type="ECO:0000256" key="1">
    <source>
        <dbReference type="PROSITE-ProRule" id="PRU01263"/>
    </source>
</evidence>
<dbReference type="InterPro" id="IPR052593">
    <property type="entry name" value="MT-associated_AKAP9-binding"/>
</dbReference>
<gene>
    <name evidence="7" type="primary">PDE4DIP</name>
</gene>
<feature type="coiled-coil region" evidence="2">
    <location>
        <begin position="2041"/>
        <end position="2163"/>
    </location>
</feature>
<feature type="binding site" evidence="1">
    <location>
        <position position="10"/>
    </location>
    <ligand>
        <name>Zn(2+)</name>
        <dbReference type="ChEBI" id="CHEBI:29105"/>
    </ligand>
</feature>
<feature type="binding site" evidence="1">
    <location>
        <position position="56"/>
    </location>
    <ligand>
        <name>Zn(2+)</name>
        <dbReference type="ChEBI" id="CHEBI:29105"/>
    </ligand>
</feature>
<sequence length="2534" mass="285544">MLAPRAKEPCRVCGRELCGNQRRWLFHTASRLNLQVLLSHVLGREVARDGRPEFACSKCAFMLERVYRFDAVIARVEALSIERLQRLLLEKERLKLCVASLYRRNNGQEEEEEEEAAGGGGTVDMSALPDARYTALLQEDFVYSGFECWTAQEESGPEAQHCHAAESAGQHRSRRCRTCAALRVADADYEAICKVPRKIARGTSCGPSTTCSASLFNEELPGPRVVTEGESLEKLSSGSSVESLHAAGDTGPVLQKEDEVRKGSGDCCADNHTLVHGNRIDLALSLVKTLDYRPVHSPRGSRIPVKLIPPALKSSTTITDANTHSCTLSSAFSFLNKTLETNPKVAQDLSPEFTDLQELWEEICEDYMPLCTQNLTETQHHRRNQYETAADQYITELQTAELHVQTLQNKIMENQVASKILQEKLQTMDLELRSVRGTSEKQERTIQSLNEALKNKENEIEELYHVMGQQDKTTAQLREMLHTTKAQHLQIPEDSSPFKQQAELLDMQDTLIGTQLELQKGERALRQKEYQLSNAKRVQQLLEVDIQEAQLQKETTWKHNQELHAALHDLQCELQDKKHQMQSLEQVKSSEVMALENSIQRLKEMLCQKEQLLQDQAAHLQDKQNLEKHPEMSDTILNKLRLRIKDRDLALERAVDDKFCALEGKEKELRHLQLTMREKDHELEKLRGILTNNEETIKSLDSLLKLKDQELDQVSKGYRHLQWLGQQVQEKYSSSLKERERIILNLHSSQQEQSKEHQELMATLLTKTNLGNTAILEELHLCLKRKEKMLQDSIRDRHQQAAEYEQEIQELLKSMTSRMVVQDFLTDCSQATGSIKDIGTTNLETLALEKELANASDELQLMSRKERETRLELLALQCTVGKQNEELQAREADFESLTKKIHIKEELIKDLQMQLVNPEEMPHMGRLVQEVLELREKLSTVESHAQECPQSRGQELLLNLEQLVTEKAKLNEALKDEKHLYSNLVASLMQPVSFERDTALQVELEAVQGLRGRLEEALDKSLKHLSRLEADSRASSNLGDPSTGDKGADRGSKFTDSTEDDTADGKSESTCSQKNNIGSSKTMHVSREATLILSENSLNKGGSPKEEPLQVKCESPQLKEEKGETDGESKAKREEAGSPSVYPSRVMPPSLCWDEIMKDQMQQAKSIWWESETQKMMGHKKEDGEMDDKGQRSEIRKLHEKMSNADPILNLSQEEMLQNCQEGAGKMNPGLVLGMSKDLEGLKTETVAVPVKRSALGVQLREEAAKRHCTRPQSLDLGTLLCQSTGNESKLPSSANQVDFDSESTCLGQDVKLSLKEQTERLCSELIHCKQQNRELQGKLVVSEATVHAQGDQLKQFQLLLSEPLVTQDSKEVQVGLQDLGYETCGRSENEADREEASSPECNDKEDFLTEAKTIEKMNSRYKFCGSAATPTKCKLGSHKELIEWDISVDVPSLHQHIKELRRQLYRSEQLIHKLQSHVPAGDLRTGMDELQGMKGSVTIKDSPAHSVTDEDEGWHSDSLGPLSSSEKDLQKLIKRVSLLETQLQKPRQDGMPPDQLRSSTWPGRYDTLIQAQARELSHLRQKLREGRGVCHILTQHLGDTIKSFEELLRANDIDYYMGKSFREQLTKGNHLAERLAGKLNRREHSDVDDKSGHELLALRLSKELQQKDKIIEDLQAKLQEPSMTPSSSRAISESDQSDRTSFVSDDQVSTNDDLDVCSDVDTGSEYTRYEQESIRNSTHSASDLISSSAAFPSKPSPAIISHELQTQSNSHTSLPSSHSHPTDASCANVASSHPHPTDTISTPSCHPHPTDMNCTSAPSSHHSMDINQTQKGLHFHPLPTSVSDPQVPSFLPLLDPRCSGAGGHWTLAEVQQELQMLQRQLGESFPLATPAVKTGLGSGNSSEASPCLPSSHFDATSFHYLSHLAPQQFPVHNNSNYFLQRTDPALPVSCKIPLPNANIFGDASSGSSGYHSDAKLTGGRSSARDLFGEHLNEIKSLRQRLEDSICTNDRLRQQLEDRLKATANGNGAPTNIYIQGLESLPQLSNENRALREENLSLQLQLSQLSRDHCKELEQLKEGLLSATSRLKNAEMELEQLRGESRKLQEEEKKQREEILHLRGERLSDQERSNRLQHKVTLLSQQLNEDQQLLQSLQSELQVYERLYGTSKLVLSAYSGETYHSLPSNFNFNELLSEIRHLRVQLEHSIQVNSSLRQHLEEQLEKNAGKYSTRPPPINIFTPSDHSDLKPPFQDAIPSPPVRDVGMDSPAPFCPSSSFLAPDSTVFRDSQGGETCWDDSGIQSSSMLEGDTPDGSFANKNGNYVIGHIDDYSALKQQILEGNVLISKMESIMQSSLNIPFLEIHGTQALDYGSIRQLFCISSTLHQILQESTSLLAVFWESRPSQHRGKQEAQSMKEEMLKLRSKLTEQENKLQTAVESLNTTNLLKENMEQFIVGQLTRTHDVLRRARTNLEPLQKNNYKISSGKPHLFTGKGEIQERSPKYQSHVTPLFQEPLRKRSSLKSQKRREEEWSSPCFI</sequence>
<dbReference type="GeneID" id="115473008"/>
<dbReference type="GO" id="GO:0005634">
    <property type="term" value="C:nucleus"/>
    <property type="evidence" value="ECO:0007669"/>
    <property type="project" value="InterPro"/>
</dbReference>
<protein>
    <submittedName>
        <fullName evidence="7">Myomegalin isoform X1</fullName>
    </submittedName>
</protein>
<dbReference type="FunCoup" id="A0A6P7YKD5">
    <property type="interactions" value="1201"/>
</dbReference>
<dbReference type="InterPro" id="IPR010630">
    <property type="entry name" value="Olduvai_dom"/>
</dbReference>
<proteinExistence type="predicted"/>
<name>A0A6P7YKD5_9AMPH</name>
<keyword evidence="1" id="KW-0863">Zinc-finger</keyword>
<dbReference type="Pfam" id="PF23246">
    <property type="entry name" value="CC_CDK5RAP2"/>
    <property type="match status" value="1"/>
</dbReference>
<feature type="coiled-coil region" evidence="2">
    <location>
        <begin position="2406"/>
        <end position="2436"/>
    </location>
</feature>
<keyword evidence="1" id="KW-0479">Metal-binding</keyword>
<dbReference type="GO" id="GO:0008270">
    <property type="term" value="F:zinc ion binding"/>
    <property type="evidence" value="ECO:0007669"/>
    <property type="project" value="UniProtKB-UniRule"/>
</dbReference>
<dbReference type="RefSeq" id="XP_030063449.1">
    <property type="nucleotide sequence ID" value="XM_030207589.1"/>
</dbReference>
<accession>A0A6P7YKD5</accession>
<feature type="coiled-coil region" evidence="2">
    <location>
        <begin position="439"/>
        <end position="466"/>
    </location>
</feature>
<feature type="coiled-coil region" evidence="2">
    <location>
        <begin position="953"/>
        <end position="980"/>
    </location>
</feature>
<dbReference type="GO" id="GO:0007098">
    <property type="term" value="P:centrosome cycle"/>
    <property type="evidence" value="ECO:0007669"/>
    <property type="project" value="TreeGrafter"/>
</dbReference>
<feature type="region of interest" description="Disordered" evidence="3">
    <location>
        <begin position="1678"/>
        <end position="1721"/>
    </location>
</feature>
<dbReference type="CTD" id="9659"/>
<dbReference type="SMART" id="SM01148">
    <property type="entry name" value="DUF1220"/>
    <property type="match status" value="1"/>
</dbReference>
<keyword evidence="6" id="KW-1185">Reference proteome</keyword>
<keyword evidence="1" id="KW-0862">Zinc</keyword>
<dbReference type="GO" id="GO:0060090">
    <property type="term" value="F:molecular adaptor activity"/>
    <property type="evidence" value="ECO:0007669"/>
    <property type="project" value="TreeGrafter"/>
</dbReference>
<keyword evidence="2" id="KW-0175">Coiled coil</keyword>
<reference evidence="7" key="1">
    <citation type="submission" date="2025-08" db="UniProtKB">
        <authorList>
            <consortium name="RefSeq"/>
        </authorList>
    </citation>
    <scope>IDENTIFICATION</scope>
</reference>
<dbReference type="InterPro" id="IPR040947">
    <property type="entry name" value="SMYLE_N"/>
</dbReference>
<dbReference type="KEGG" id="muo:115473008"/>
<evidence type="ECO:0000313" key="7">
    <source>
        <dbReference type="RefSeq" id="XP_030063449.1"/>
    </source>
</evidence>
<feature type="domain" description="Olduvai" evidence="4">
    <location>
        <begin position="1643"/>
        <end position="1740"/>
    </location>
</feature>
<dbReference type="PANTHER" id="PTHR46501">
    <property type="entry name" value="MYOMEGALIN"/>
    <property type="match status" value="1"/>
</dbReference>
<feature type="compositionally biased region" description="Low complexity" evidence="3">
    <location>
        <begin position="234"/>
        <end position="244"/>
    </location>
</feature>
<dbReference type="PANTHER" id="PTHR46501:SF2">
    <property type="entry name" value="MYOMEGALIN"/>
    <property type="match status" value="1"/>
</dbReference>
<dbReference type="Pfam" id="PF18615">
    <property type="entry name" value="SMYLE_N"/>
    <property type="match status" value="1"/>
</dbReference>
<dbReference type="PROSITE" id="PS51316">
    <property type="entry name" value="ODV"/>
    <property type="match status" value="1"/>
</dbReference>
<feature type="compositionally biased region" description="Polar residues" evidence="3">
    <location>
        <begin position="1068"/>
        <end position="1083"/>
    </location>
</feature>
<feature type="region of interest" description="Disordered" evidence="3">
    <location>
        <begin position="1030"/>
        <end position="1146"/>
    </location>
</feature>
<feature type="domain" description="ZAD" evidence="5">
    <location>
        <begin position="8"/>
        <end position="83"/>
    </location>
</feature>
<dbReference type="PROSITE" id="PS51915">
    <property type="entry name" value="ZAD"/>
    <property type="match status" value="1"/>
</dbReference>
<evidence type="ECO:0000256" key="2">
    <source>
        <dbReference type="SAM" id="Coils"/>
    </source>
</evidence>
<dbReference type="GO" id="GO:1903358">
    <property type="term" value="P:regulation of Golgi organization"/>
    <property type="evidence" value="ECO:0007669"/>
    <property type="project" value="TreeGrafter"/>
</dbReference>
<feature type="binding site" evidence="1">
    <location>
        <position position="59"/>
    </location>
    <ligand>
        <name>Zn(2+)</name>
        <dbReference type="ChEBI" id="CHEBI:29105"/>
    </ligand>
</feature>
<dbReference type="GO" id="GO:0005794">
    <property type="term" value="C:Golgi apparatus"/>
    <property type="evidence" value="ECO:0007669"/>
    <property type="project" value="TreeGrafter"/>
</dbReference>
<dbReference type="GO" id="GO:0005813">
    <property type="term" value="C:centrosome"/>
    <property type="evidence" value="ECO:0007669"/>
    <property type="project" value="TreeGrafter"/>
</dbReference>
<dbReference type="Proteomes" id="UP000515156">
    <property type="component" value="Chromosome 6"/>
</dbReference>
<feature type="region of interest" description="Disordered" evidence="3">
    <location>
        <begin position="1500"/>
        <end position="1524"/>
    </location>
</feature>
<feature type="region of interest" description="Disordered" evidence="3">
    <location>
        <begin position="2495"/>
        <end position="2534"/>
    </location>
</feature>
<dbReference type="OrthoDB" id="10255000at2759"/>
<evidence type="ECO:0000259" key="4">
    <source>
        <dbReference type="PROSITE" id="PS51316"/>
    </source>
</evidence>
<feature type="compositionally biased region" description="Low complexity" evidence="3">
    <location>
        <begin position="1769"/>
        <end position="1780"/>
    </location>
</feature>
<evidence type="ECO:0000259" key="5">
    <source>
        <dbReference type="PROSITE" id="PS51915"/>
    </source>
</evidence>
<feature type="coiled-coil region" evidence="2">
    <location>
        <begin position="532"/>
        <end position="615"/>
    </location>
</feature>
<feature type="compositionally biased region" description="Polar residues" evidence="3">
    <location>
        <begin position="1682"/>
        <end position="1712"/>
    </location>
</feature>
<feature type="binding site" evidence="1">
    <location>
        <position position="13"/>
    </location>
    <ligand>
        <name>Zn(2+)</name>
        <dbReference type="ChEBI" id="CHEBI:29105"/>
    </ligand>
</feature>
<feature type="region of interest" description="Disordered" evidence="3">
    <location>
        <begin position="228"/>
        <end position="254"/>
    </location>
</feature>
<evidence type="ECO:0000313" key="6">
    <source>
        <dbReference type="Proteomes" id="UP000515156"/>
    </source>
</evidence>
<dbReference type="InParanoid" id="A0A6P7YKD5"/>